<feature type="signal peptide" evidence="5">
    <location>
        <begin position="1"/>
        <end position="24"/>
    </location>
</feature>
<dbReference type="EMBL" id="JACIEP010000002">
    <property type="protein sequence ID" value="MBB4034996.1"/>
    <property type="molecule type" value="Genomic_DNA"/>
</dbReference>
<dbReference type="InterPro" id="IPR006626">
    <property type="entry name" value="PbH1"/>
</dbReference>
<dbReference type="InterPro" id="IPR012334">
    <property type="entry name" value="Pectin_lyas_fold"/>
</dbReference>
<protein>
    <submittedName>
        <fullName evidence="6">Polygalacturonase</fullName>
    </submittedName>
</protein>
<accession>A0A840CI67</accession>
<dbReference type="SUPFAM" id="SSF51126">
    <property type="entry name" value="Pectin lyase-like"/>
    <property type="match status" value="1"/>
</dbReference>
<evidence type="ECO:0000256" key="3">
    <source>
        <dbReference type="ARBA" id="ARBA00023295"/>
    </source>
</evidence>
<dbReference type="PANTHER" id="PTHR31339:SF9">
    <property type="entry name" value="PLASMIN AND FIBRONECTIN-BINDING PROTEIN A"/>
    <property type="match status" value="1"/>
</dbReference>
<dbReference type="InterPro" id="IPR000743">
    <property type="entry name" value="Glyco_hydro_28"/>
</dbReference>
<dbReference type="Gene3D" id="2.160.20.10">
    <property type="entry name" value="Single-stranded right-handed beta-helix, Pectin lyase-like"/>
    <property type="match status" value="1"/>
</dbReference>
<evidence type="ECO:0000256" key="2">
    <source>
        <dbReference type="ARBA" id="ARBA00022801"/>
    </source>
</evidence>
<comment type="similarity">
    <text evidence="1 4">Belongs to the glycosyl hydrolase 28 family.</text>
</comment>
<dbReference type="PANTHER" id="PTHR31339">
    <property type="entry name" value="PECTIN LYASE-RELATED"/>
    <property type="match status" value="1"/>
</dbReference>
<dbReference type="PROSITE" id="PS00502">
    <property type="entry name" value="POLYGALACTURONASE"/>
    <property type="match status" value="1"/>
</dbReference>
<dbReference type="AlphaFoldDB" id="A0A840CI67"/>
<keyword evidence="3 4" id="KW-0326">Glycosidase</keyword>
<dbReference type="GO" id="GO:0005975">
    <property type="term" value="P:carbohydrate metabolic process"/>
    <property type="evidence" value="ECO:0007669"/>
    <property type="project" value="InterPro"/>
</dbReference>
<keyword evidence="2 4" id="KW-0378">Hydrolase</keyword>
<dbReference type="Proteomes" id="UP000555103">
    <property type="component" value="Unassembled WGS sequence"/>
</dbReference>
<reference evidence="6 7" key="1">
    <citation type="submission" date="2020-08" db="EMBL/GenBank/DDBJ databases">
        <title>Genomic Encyclopedia of Type Strains, Phase IV (KMG-IV): sequencing the most valuable type-strain genomes for metagenomic binning, comparative biology and taxonomic classification.</title>
        <authorList>
            <person name="Goeker M."/>
        </authorList>
    </citation>
    <scope>NUCLEOTIDE SEQUENCE [LARGE SCALE GENOMIC DNA]</scope>
    <source>
        <strain evidence="6 7">DSM 104969</strain>
    </source>
</reference>
<comment type="caution">
    <text evidence="6">The sequence shown here is derived from an EMBL/GenBank/DDBJ whole genome shotgun (WGS) entry which is preliminary data.</text>
</comment>
<dbReference type="SMART" id="SM00710">
    <property type="entry name" value="PbH1"/>
    <property type="match status" value="6"/>
</dbReference>
<dbReference type="InterPro" id="IPR011050">
    <property type="entry name" value="Pectin_lyase_fold/virulence"/>
</dbReference>
<evidence type="ECO:0000313" key="7">
    <source>
        <dbReference type="Proteomes" id="UP000555103"/>
    </source>
</evidence>
<evidence type="ECO:0000313" key="6">
    <source>
        <dbReference type="EMBL" id="MBB4034996.1"/>
    </source>
</evidence>
<dbReference type="GO" id="GO:0004650">
    <property type="term" value="F:polygalacturonase activity"/>
    <property type="evidence" value="ECO:0007669"/>
    <property type="project" value="InterPro"/>
</dbReference>
<keyword evidence="5" id="KW-0732">Signal</keyword>
<dbReference type="InterPro" id="IPR051801">
    <property type="entry name" value="GH28_Enzymes"/>
</dbReference>
<keyword evidence="7" id="KW-1185">Reference proteome</keyword>
<proteinExistence type="inferred from homology"/>
<gene>
    <name evidence="6" type="ORF">GGR21_000883</name>
</gene>
<feature type="chain" id="PRO_5032797057" evidence="5">
    <location>
        <begin position="25"/>
        <end position="549"/>
    </location>
</feature>
<dbReference type="Pfam" id="PF00295">
    <property type="entry name" value="Glyco_hydro_28"/>
    <property type="match status" value="1"/>
</dbReference>
<evidence type="ECO:0000256" key="4">
    <source>
        <dbReference type="RuleBase" id="RU361169"/>
    </source>
</evidence>
<evidence type="ECO:0000256" key="1">
    <source>
        <dbReference type="ARBA" id="ARBA00008834"/>
    </source>
</evidence>
<evidence type="ECO:0000256" key="5">
    <source>
        <dbReference type="SAM" id="SignalP"/>
    </source>
</evidence>
<sequence>MYIKKLTQFVALSILILVSQSGCAQKDEYKYEYLYKDLPFGMQKLDKPVFPSNQVSVADFGGVADGVTLNTEAFEKAMDALGKKGGGTLIVPSGIWYTGPIVFRSNINMHLEKGALILFSADFNLYPLVNTVFEGLDTRRCQSPISGRNLENIAITGKGSINGSGEAWRPLKKAKVTAYHWKEVVASGGVVKDGNYWFPSEGSKKGLEISDMNVPPKNLTEAEWMEVRDFLRPVMVSFIECKNVLLEGVLFENSPSWNIHPLMCENVIIDNIFVRNPGYAQNGDGVDLESCVNTIIVNSTFDVGDDAICIKSGKDEDGRKRNRPTENVIIDNCKVFQGHGGFVVGSEMSGSVRNVSVSNCQFLGTDVGLRFKSRRGRGGIVENIYIRDINMFDIVTESFLFDLYYGGKSASESLEDGDVTPVDEVVPAVDETTPAFKNIYVKNLTSRNARRAMLFNGLPEMKIENINVENVTISSTIGAELVESENIHFKNVTLIPKTGPALILKNVKDFYLTGFEYPASLKEAVTISGKNENIQLPDSLNKNLVQVIN</sequence>
<dbReference type="RefSeq" id="WP_183305920.1">
    <property type="nucleotide sequence ID" value="NZ_JACIEP010000002.1"/>
</dbReference>
<organism evidence="6 7">
    <name type="scientific">Dysgonomonas hofstadii</name>
    <dbReference type="NCBI Taxonomy" id="637886"/>
    <lineage>
        <taxon>Bacteria</taxon>
        <taxon>Pseudomonadati</taxon>
        <taxon>Bacteroidota</taxon>
        <taxon>Bacteroidia</taxon>
        <taxon>Bacteroidales</taxon>
        <taxon>Dysgonomonadaceae</taxon>
        <taxon>Dysgonomonas</taxon>
    </lineage>
</organism>
<name>A0A840CI67_9BACT</name>